<sequence>MKHTIRAFALGLATATALLTFTYYQTNDQNESKALTDQEAITHLESNDYHVLSQSSFEDLKEEKKESQPDQADSKRDDKKQSETKEKDQKDTSQQPYSLTIEPGMLSSSISDELKKAGILEDKAKFEVFLKDHEYSRAIQIGTYSITRDMSYEEIAKKITGQ</sequence>
<dbReference type="STRING" id="1385511.GCA_000425225_01752"/>
<name>A0A0A5FZ27_9BACI</name>
<gene>
    <name evidence="2" type="ORF">N783_15540</name>
</gene>
<comment type="caution">
    <text evidence="2">The sequence shown here is derived from an EMBL/GenBank/DDBJ whole genome shotgun (WGS) entry which is preliminary data.</text>
</comment>
<dbReference type="AlphaFoldDB" id="A0A0A5FZ27"/>
<feature type="compositionally biased region" description="Basic and acidic residues" evidence="1">
    <location>
        <begin position="58"/>
        <end position="91"/>
    </location>
</feature>
<feature type="region of interest" description="Disordered" evidence="1">
    <location>
        <begin position="52"/>
        <end position="104"/>
    </location>
</feature>
<organism evidence="2 3">
    <name type="scientific">Pontibacillus marinus BH030004 = DSM 16465</name>
    <dbReference type="NCBI Taxonomy" id="1385511"/>
    <lineage>
        <taxon>Bacteria</taxon>
        <taxon>Bacillati</taxon>
        <taxon>Bacillota</taxon>
        <taxon>Bacilli</taxon>
        <taxon>Bacillales</taxon>
        <taxon>Bacillaceae</taxon>
        <taxon>Pontibacillus</taxon>
    </lineage>
</organism>
<dbReference type="EMBL" id="AVPF01000045">
    <property type="protein sequence ID" value="KGX85034.1"/>
    <property type="molecule type" value="Genomic_DNA"/>
</dbReference>
<protein>
    <recommendedName>
        <fullName evidence="4">Aminodeoxychorismate lyase</fullName>
    </recommendedName>
</protein>
<accession>A0A0A5FZ27</accession>
<evidence type="ECO:0000313" key="2">
    <source>
        <dbReference type="EMBL" id="KGX85034.1"/>
    </source>
</evidence>
<evidence type="ECO:0000256" key="1">
    <source>
        <dbReference type="SAM" id="MobiDB-lite"/>
    </source>
</evidence>
<reference evidence="2 3" key="1">
    <citation type="submission" date="2013-08" db="EMBL/GenBank/DDBJ databases">
        <authorList>
            <person name="Huang J."/>
            <person name="Wang G."/>
        </authorList>
    </citation>
    <scope>NUCLEOTIDE SEQUENCE [LARGE SCALE GENOMIC DNA]</scope>
    <source>
        <strain evidence="2 3">BH030004</strain>
    </source>
</reference>
<evidence type="ECO:0000313" key="3">
    <source>
        <dbReference type="Proteomes" id="UP000030403"/>
    </source>
</evidence>
<dbReference type="RefSeq" id="WP_027448614.1">
    <property type="nucleotide sequence ID" value="NZ_AVPF01000045.1"/>
</dbReference>
<proteinExistence type="predicted"/>
<dbReference type="eggNOG" id="COG1559">
    <property type="taxonomic scope" value="Bacteria"/>
</dbReference>
<dbReference type="OrthoDB" id="2138957at2"/>
<evidence type="ECO:0008006" key="4">
    <source>
        <dbReference type="Google" id="ProtNLM"/>
    </source>
</evidence>
<dbReference type="Proteomes" id="UP000030403">
    <property type="component" value="Unassembled WGS sequence"/>
</dbReference>
<keyword evidence="3" id="KW-1185">Reference proteome</keyword>
<dbReference type="Gene3D" id="3.30.1490.480">
    <property type="entry name" value="Endolytic murein transglycosylase"/>
    <property type="match status" value="1"/>
</dbReference>